<dbReference type="OrthoDB" id="417252at2759"/>
<evidence type="ECO:0000256" key="1">
    <source>
        <dbReference type="ARBA" id="ARBA00022490"/>
    </source>
</evidence>
<proteinExistence type="inferred from homology"/>
<dbReference type="Pfam" id="PF09440">
    <property type="entry name" value="eIF3_N"/>
    <property type="match status" value="1"/>
</dbReference>
<evidence type="ECO:0000313" key="8">
    <source>
        <dbReference type="Proteomes" id="UP000267251"/>
    </source>
</evidence>
<dbReference type="PIRSF" id="PIRSF016255">
    <property type="entry name" value="eIF3e_su6"/>
    <property type="match status" value="1"/>
</dbReference>
<dbReference type="AlphaFoldDB" id="A0A4P9Y8S7"/>
<dbReference type="GO" id="GO:0003743">
    <property type="term" value="F:translation initiation factor activity"/>
    <property type="evidence" value="ECO:0007669"/>
    <property type="project" value="UniProtKB-UniRule"/>
</dbReference>
<dbReference type="GO" id="GO:0016282">
    <property type="term" value="C:eukaryotic 43S preinitiation complex"/>
    <property type="evidence" value="ECO:0007669"/>
    <property type="project" value="UniProtKB-UniRule"/>
</dbReference>
<dbReference type="InterPro" id="IPR036390">
    <property type="entry name" value="WH_DNA-bd_sf"/>
</dbReference>
<reference evidence="8" key="1">
    <citation type="journal article" date="2018" name="Nat. Microbiol.">
        <title>Leveraging single-cell genomics to expand the fungal tree of life.</title>
        <authorList>
            <person name="Ahrendt S.R."/>
            <person name="Quandt C.A."/>
            <person name="Ciobanu D."/>
            <person name="Clum A."/>
            <person name="Salamov A."/>
            <person name="Andreopoulos B."/>
            <person name="Cheng J.F."/>
            <person name="Woyke T."/>
            <person name="Pelin A."/>
            <person name="Henrissat B."/>
            <person name="Reynolds N.K."/>
            <person name="Benny G.L."/>
            <person name="Smith M.E."/>
            <person name="James T.Y."/>
            <person name="Grigoriev I.V."/>
        </authorList>
    </citation>
    <scope>NUCLEOTIDE SEQUENCE [LARGE SCALE GENOMIC DNA]</scope>
</reference>
<comment type="subunit">
    <text evidence="4 5">Component of the eukaryotic translation initiation factor 3 (eIF-3) complex.</text>
</comment>
<comment type="subcellular location">
    <subcellularLocation>
        <location evidence="4 5">Cytoplasm</location>
    </subcellularLocation>
</comment>
<evidence type="ECO:0000256" key="4">
    <source>
        <dbReference type="HAMAP-Rule" id="MF_03004"/>
    </source>
</evidence>
<accession>A0A4P9Y8S7</accession>
<dbReference type="Pfam" id="PF01399">
    <property type="entry name" value="PCI"/>
    <property type="match status" value="1"/>
</dbReference>
<evidence type="ECO:0000256" key="3">
    <source>
        <dbReference type="ARBA" id="ARBA00022917"/>
    </source>
</evidence>
<dbReference type="PANTHER" id="PTHR10317">
    <property type="entry name" value="EUKARYOTIC TRANSLATION INITIATION FACTOR 3 SUBUNIT E"/>
    <property type="match status" value="1"/>
</dbReference>
<dbReference type="Pfam" id="PF21357">
    <property type="entry name" value="EIF3E_C"/>
    <property type="match status" value="1"/>
</dbReference>
<sequence>MASAQSVENDLTRQMIPYFDRHLIYPLLHFLSLKELYPKEDLLSAKYDLLVKTGLTEFAGSIYKEMHGESAVSEELKAKEAEILQLDETLRGETDKVLDIIANPEVISSLGQDKLQNQTFLERDYGLTQAMILSLYKYGQYQYELGQYGACADLLYHYRILSTDAELSYNALWGKFASEILSGNWDVAYQDLHLLRESIESRIFENPLHQLQQRTWLIHWSLFVFFNHAKGRDGIIDLFFQPPYINTIQTSCPWILRYLATAVITNRRRKNYIKELVRVIQQESHAHSDPITEFILALYVHFDFDGAQQKLLECATVLENDFFLLATFDDFIESARCVLTETYCRIHKKVEIADLTARLNMQGVEGEKWVVNLIRDTRVDAKIDFADNTVNLGSSYPTVYQQIIERTKNLAFRSQVLATKIEKRLSAQKKAAAAAESASSVATGALASMVE</sequence>
<evidence type="ECO:0000256" key="2">
    <source>
        <dbReference type="ARBA" id="ARBA00022540"/>
    </source>
</evidence>
<dbReference type="InterPro" id="IPR000717">
    <property type="entry name" value="PCI_dom"/>
</dbReference>
<keyword evidence="2 4" id="KW-0396">Initiation factor</keyword>
<evidence type="ECO:0000256" key="5">
    <source>
        <dbReference type="PIRNR" id="PIRNR016255"/>
    </source>
</evidence>
<dbReference type="SUPFAM" id="SSF46785">
    <property type="entry name" value="Winged helix' DNA-binding domain"/>
    <property type="match status" value="1"/>
</dbReference>
<dbReference type="SMART" id="SM01186">
    <property type="entry name" value="eIF3_N"/>
    <property type="match status" value="1"/>
</dbReference>
<dbReference type="HAMAP" id="MF_03004">
    <property type="entry name" value="eIF3e"/>
    <property type="match status" value="1"/>
</dbReference>
<dbReference type="InterPro" id="IPR016650">
    <property type="entry name" value="eIF3e"/>
</dbReference>
<dbReference type="Proteomes" id="UP000267251">
    <property type="component" value="Unassembled WGS sequence"/>
</dbReference>
<dbReference type="GO" id="GO:0001732">
    <property type="term" value="P:formation of cytoplasmic translation initiation complex"/>
    <property type="evidence" value="ECO:0007669"/>
    <property type="project" value="UniProtKB-UniRule"/>
</dbReference>
<feature type="domain" description="PCI" evidence="6">
    <location>
        <begin position="224"/>
        <end position="397"/>
    </location>
</feature>
<evidence type="ECO:0000259" key="6">
    <source>
        <dbReference type="PROSITE" id="PS50250"/>
    </source>
</evidence>
<keyword evidence="3 4" id="KW-0648">Protein biosynthesis</keyword>
<comment type="similarity">
    <text evidence="4 5">Belongs to the eIF-3 subunit E family.</text>
</comment>
<dbReference type="SMART" id="SM00088">
    <property type="entry name" value="PINT"/>
    <property type="match status" value="1"/>
</dbReference>
<dbReference type="PROSITE" id="PS50250">
    <property type="entry name" value="PCI"/>
    <property type="match status" value="1"/>
</dbReference>
<name>A0A4P9Y8S7_9FUNG</name>
<keyword evidence="1 4" id="KW-0963">Cytoplasm</keyword>
<protein>
    <recommendedName>
        <fullName evidence="4 5">Eukaryotic translation initiation factor 3 subunit E</fullName>
        <shortName evidence="4">eIF3e</shortName>
    </recommendedName>
</protein>
<dbReference type="GO" id="GO:0033290">
    <property type="term" value="C:eukaryotic 48S preinitiation complex"/>
    <property type="evidence" value="ECO:0007669"/>
    <property type="project" value="UniProtKB-UniRule"/>
</dbReference>
<dbReference type="InterPro" id="IPR019010">
    <property type="entry name" value="eIF3e_N"/>
</dbReference>
<keyword evidence="8" id="KW-1185">Reference proteome</keyword>
<dbReference type="CDD" id="cd21378">
    <property type="entry name" value="eIF3E"/>
    <property type="match status" value="1"/>
</dbReference>
<organism evidence="7 8">
    <name type="scientific">Piptocephalis cylindrospora</name>
    <dbReference type="NCBI Taxonomy" id="1907219"/>
    <lineage>
        <taxon>Eukaryota</taxon>
        <taxon>Fungi</taxon>
        <taxon>Fungi incertae sedis</taxon>
        <taxon>Zoopagomycota</taxon>
        <taxon>Zoopagomycotina</taxon>
        <taxon>Zoopagomycetes</taxon>
        <taxon>Zoopagales</taxon>
        <taxon>Piptocephalidaceae</taxon>
        <taxon>Piptocephalis</taxon>
    </lineage>
</organism>
<dbReference type="EMBL" id="KZ987792">
    <property type="protein sequence ID" value="RKP14781.1"/>
    <property type="molecule type" value="Genomic_DNA"/>
</dbReference>
<dbReference type="GO" id="GO:0071540">
    <property type="term" value="C:eukaryotic translation initiation factor 3 complex, eIF3e"/>
    <property type="evidence" value="ECO:0007669"/>
    <property type="project" value="UniProtKB-UniRule"/>
</dbReference>
<comment type="function">
    <text evidence="4">Component of the eukaryotic translation initiation factor 3 (eIF-3) complex, which is involved in protein synthesis of a specialized repertoire of mRNAs and, together with other initiation factors, stimulates binding of mRNA and methionyl-tRNAi to the 40S ribosome. The eIF-3 complex specifically targets and initiates translation of a subset of mRNAs involved in cell proliferation.</text>
</comment>
<evidence type="ECO:0000313" key="7">
    <source>
        <dbReference type="EMBL" id="RKP14781.1"/>
    </source>
</evidence>
<gene>
    <name evidence="4" type="primary">INT6</name>
    <name evidence="7" type="ORF">BJ684DRAFT_8039</name>
</gene>